<dbReference type="SUPFAM" id="SSF53474">
    <property type="entry name" value="alpha/beta-Hydrolases"/>
    <property type="match status" value="1"/>
</dbReference>
<dbReference type="PANTHER" id="PTHR42103">
    <property type="entry name" value="ALPHA/BETA-HYDROLASES SUPERFAMILY PROTEIN"/>
    <property type="match status" value="1"/>
</dbReference>
<keyword evidence="3" id="KW-1185">Reference proteome</keyword>
<dbReference type="InterPro" id="IPR029058">
    <property type="entry name" value="AB_hydrolase_fold"/>
</dbReference>
<evidence type="ECO:0000259" key="1">
    <source>
        <dbReference type="Pfam" id="PF00561"/>
    </source>
</evidence>
<organism evidence="2 3">
    <name type="scientific">Mariprofundus micogutta</name>
    <dbReference type="NCBI Taxonomy" id="1921010"/>
    <lineage>
        <taxon>Bacteria</taxon>
        <taxon>Pseudomonadati</taxon>
        <taxon>Pseudomonadota</taxon>
        <taxon>Candidatius Mariprofundia</taxon>
        <taxon>Mariprofundales</taxon>
        <taxon>Mariprofundaceae</taxon>
        <taxon>Mariprofundus</taxon>
    </lineage>
</organism>
<keyword evidence="2" id="KW-0378">Hydrolase</keyword>
<dbReference type="EMBL" id="BDFD01000001">
    <property type="protein sequence ID" value="GAV19233.1"/>
    <property type="molecule type" value="Genomic_DNA"/>
</dbReference>
<dbReference type="AlphaFoldDB" id="A0A1L8CK01"/>
<accession>A0A1L8CK01</accession>
<dbReference type="Gene3D" id="3.40.50.1820">
    <property type="entry name" value="alpha/beta hydrolase"/>
    <property type="match status" value="1"/>
</dbReference>
<reference evidence="2 3" key="1">
    <citation type="journal article" date="2017" name="Arch. Microbiol.">
        <title>Mariprofundus micogutta sp. nov., a novel iron-oxidizing zetaproteobacterium isolated from a deep-sea hydrothermal field at the Bayonnaise knoll of the Izu-Ogasawara arc, and a description of Mariprofundales ord. nov. and Zetaproteobacteria classis nov.</title>
        <authorList>
            <person name="Makita H."/>
            <person name="Tanaka E."/>
            <person name="Mitsunobu S."/>
            <person name="Miyazaki M."/>
            <person name="Nunoura T."/>
            <person name="Uematsu K."/>
            <person name="Takaki Y."/>
            <person name="Nishi S."/>
            <person name="Shimamura S."/>
            <person name="Takai K."/>
        </authorList>
    </citation>
    <scope>NUCLEOTIDE SEQUENCE [LARGE SCALE GENOMIC DNA]</scope>
    <source>
        <strain evidence="2 3">ET2</strain>
    </source>
</reference>
<evidence type="ECO:0000313" key="3">
    <source>
        <dbReference type="Proteomes" id="UP000231632"/>
    </source>
</evidence>
<sequence length="158" mass="17616">MARAFEDAGCSVLRFNFRGVEQSEGEWDEGRGEADDARAALDWMEEMHPESRLWLAGFSFGCYAGLQAARTDDRVAHMFAVAPAVNLWSFSFMVGENRPVTVISGTSDEIVPFERVEGSVKGKSNIHFHPIEGAGHFFPQHMNQMADFLLTDVRAELS</sequence>
<dbReference type="STRING" id="1921010.MMIC_P0162"/>
<evidence type="ECO:0000313" key="2">
    <source>
        <dbReference type="EMBL" id="GAV19233.1"/>
    </source>
</evidence>
<dbReference type="GO" id="GO:0016787">
    <property type="term" value="F:hydrolase activity"/>
    <property type="evidence" value="ECO:0007669"/>
    <property type="project" value="UniProtKB-KW"/>
</dbReference>
<comment type="caution">
    <text evidence="2">The sequence shown here is derived from an EMBL/GenBank/DDBJ whole genome shotgun (WGS) entry which is preliminary data.</text>
</comment>
<proteinExistence type="predicted"/>
<name>A0A1L8CK01_9PROT</name>
<dbReference type="PANTHER" id="PTHR42103:SF2">
    <property type="entry name" value="AB HYDROLASE-1 DOMAIN-CONTAINING PROTEIN"/>
    <property type="match status" value="1"/>
</dbReference>
<dbReference type="Pfam" id="PF00561">
    <property type="entry name" value="Abhydrolase_1"/>
    <property type="match status" value="1"/>
</dbReference>
<feature type="domain" description="AB hydrolase-1" evidence="1">
    <location>
        <begin position="1"/>
        <end position="89"/>
    </location>
</feature>
<protein>
    <submittedName>
        <fullName evidence="2">Alpha/beta hydrolase family protein</fullName>
    </submittedName>
</protein>
<gene>
    <name evidence="2" type="ORF">MMIC_P0162</name>
</gene>
<dbReference type="Proteomes" id="UP000231632">
    <property type="component" value="Unassembled WGS sequence"/>
</dbReference>
<dbReference type="InterPro" id="IPR000073">
    <property type="entry name" value="AB_hydrolase_1"/>
</dbReference>